<dbReference type="SUPFAM" id="SSF52172">
    <property type="entry name" value="CheY-like"/>
    <property type="match status" value="1"/>
</dbReference>
<dbReference type="InterPro" id="IPR000160">
    <property type="entry name" value="GGDEF_dom"/>
</dbReference>
<dbReference type="CDD" id="cd01949">
    <property type="entry name" value="GGDEF"/>
    <property type="match status" value="1"/>
</dbReference>
<dbReference type="Gene3D" id="3.40.50.2300">
    <property type="match status" value="1"/>
</dbReference>
<dbReference type="Pfam" id="PF00563">
    <property type="entry name" value="EAL"/>
    <property type="match status" value="1"/>
</dbReference>
<dbReference type="InterPro" id="IPR035919">
    <property type="entry name" value="EAL_sf"/>
</dbReference>
<dbReference type="Pfam" id="PF00990">
    <property type="entry name" value="GGDEF"/>
    <property type="match status" value="1"/>
</dbReference>
<sequence length="629" mass="70519">MKSHDYCPCKRILVIDDKSSTHQDFCKILMKSHGSSHNLDELEPERFGDEGQPMISTPFEIDCASQGKEGLTMLQKARSEGRPYALAFVDARMPPGWDAIETICHLWKACPDLQVVLCTAHSGCSWQKLRHQLGETDGLLILKKPFDSIEVLQLAHALTRKWELNREVQGRLAQLAFYDNLTGLPNRTLFLARLTKYLEKASHAKHKAALLFIDLDNFKRINDTLGHSVGDDLLQTTSQRLIKCLRVVDSFERPSESDMAARLGGDEFTVVLPELKKKGDAGMVARRIVDHIGQPMQLGKHQIVVTPSIGIAIFPDDGDTVELLLKNADIAMYFSKRMGPNMFSYYQASMNTPTLKRMTIENHLHRAFDGNEFELYYQPQFDLITGTPTGVEALLRWHNRELGEVPPMEFIPMAEDSGMIVAIGEWVMRTACRQAQTWLDRGLPLGRIAINVSSKQFIHPGFVEMMKRILLEIKLPPGLLEIEILEELIRGGAREIIETLNALKQMNIRIAVDDFGSGYSSLACLEETDIDCLKIDSVFVGGISGGKVGRSVVSGIIAMAEEMDMRVIAEGVETKEQAAFLRKKQCQEVQGYLFSRPMSTPQVETFLLNNLGFKSVANSGLDHKLGHYT</sequence>
<dbReference type="PANTHER" id="PTHR44757:SF2">
    <property type="entry name" value="BIOFILM ARCHITECTURE MAINTENANCE PROTEIN MBAA"/>
    <property type="match status" value="1"/>
</dbReference>
<dbReference type="InterPro" id="IPR052155">
    <property type="entry name" value="Biofilm_reg_signaling"/>
</dbReference>
<evidence type="ECO:0000259" key="4">
    <source>
        <dbReference type="PROSITE" id="PS50887"/>
    </source>
</evidence>
<evidence type="ECO:0000313" key="5">
    <source>
        <dbReference type="EMBL" id="SMD09507.1"/>
    </source>
</evidence>
<keyword evidence="1" id="KW-0597">Phosphoprotein</keyword>
<dbReference type="SUPFAM" id="SSF141868">
    <property type="entry name" value="EAL domain-like"/>
    <property type="match status" value="1"/>
</dbReference>
<accession>A0A1W2EIE9</accession>
<dbReference type="NCBIfam" id="TIGR00254">
    <property type="entry name" value="GGDEF"/>
    <property type="match status" value="1"/>
</dbReference>
<dbReference type="PANTHER" id="PTHR44757">
    <property type="entry name" value="DIGUANYLATE CYCLASE DGCP"/>
    <property type="match status" value="1"/>
</dbReference>
<keyword evidence="6" id="KW-1185">Reference proteome</keyword>
<evidence type="ECO:0000313" key="6">
    <source>
        <dbReference type="Proteomes" id="UP000192418"/>
    </source>
</evidence>
<evidence type="ECO:0000259" key="2">
    <source>
        <dbReference type="PROSITE" id="PS50110"/>
    </source>
</evidence>
<dbReference type="Proteomes" id="UP000192418">
    <property type="component" value="Unassembled WGS sequence"/>
</dbReference>
<protein>
    <submittedName>
        <fullName evidence="5">Response regulator receiver modulated diguanylate cyclase/phosphodiesterase</fullName>
    </submittedName>
</protein>
<gene>
    <name evidence="5" type="ORF">SAMN02746065_13215</name>
</gene>
<feature type="modified residue" description="4-aspartylphosphate" evidence="1">
    <location>
        <position position="90"/>
    </location>
</feature>
<dbReference type="InterPro" id="IPR029787">
    <property type="entry name" value="Nucleotide_cyclase"/>
</dbReference>
<dbReference type="SMART" id="SM00052">
    <property type="entry name" value="EAL"/>
    <property type="match status" value="1"/>
</dbReference>
<dbReference type="PROSITE" id="PS50883">
    <property type="entry name" value="EAL"/>
    <property type="match status" value="1"/>
</dbReference>
<dbReference type="Gene3D" id="3.20.20.450">
    <property type="entry name" value="EAL domain"/>
    <property type="match status" value="1"/>
</dbReference>
<organism evidence="5 6">
    <name type="scientific">Desulfocicer vacuolatum DSM 3385</name>
    <dbReference type="NCBI Taxonomy" id="1121400"/>
    <lineage>
        <taxon>Bacteria</taxon>
        <taxon>Pseudomonadati</taxon>
        <taxon>Thermodesulfobacteriota</taxon>
        <taxon>Desulfobacteria</taxon>
        <taxon>Desulfobacterales</taxon>
        <taxon>Desulfobacteraceae</taxon>
        <taxon>Desulfocicer</taxon>
    </lineage>
</organism>
<dbReference type="STRING" id="1121400.SAMN02746065_13215"/>
<evidence type="ECO:0000256" key="1">
    <source>
        <dbReference type="PROSITE-ProRule" id="PRU00169"/>
    </source>
</evidence>
<evidence type="ECO:0000259" key="3">
    <source>
        <dbReference type="PROSITE" id="PS50883"/>
    </source>
</evidence>
<name>A0A1W2EIE9_9BACT</name>
<feature type="domain" description="EAL" evidence="3">
    <location>
        <begin position="357"/>
        <end position="611"/>
    </location>
</feature>
<dbReference type="InterPro" id="IPR001789">
    <property type="entry name" value="Sig_transdc_resp-reg_receiver"/>
</dbReference>
<dbReference type="OrthoDB" id="9759431at2"/>
<dbReference type="PROSITE" id="PS50887">
    <property type="entry name" value="GGDEF"/>
    <property type="match status" value="1"/>
</dbReference>
<feature type="domain" description="GGDEF" evidence="4">
    <location>
        <begin position="206"/>
        <end position="348"/>
    </location>
</feature>
<dbReference type="SMART" id="SM00267">
    <property type="entry name" value="GGDEF"/>
    <property type="match status" value="1"/>
</dbReference>
<reference evidence="5 6" key="1">
    <citation type="submission" date="2017-04" db="EMBL/GenBank/DDBJ databases">
        <authorList>
            <person name="Afonso C.L."/>
            <person name="Miller P.J."/>
            <person name="Scott M.A."/>
            <person name="Spackman E."/>
            <person name="Goraichik I."/>
            <person name="Dimitrov K.M."/>
            <person name="Suarez D.L."/>
            <person name="Swayne D.E."/>
        </authorList>
    </citation>
    <scope>NUCLEOTIDE SEQUENCE [LARGE SCALE GENOMIC DNA]</scope>
    <source>
        <strain evidence="5 6">DSM 3385</strain>
    </source>
</reference>
<dbReference type="SUPFAM" id="SSF55073">
    <property type="entry name" value="Nucleotide cyclase"/>
    <property type="match status" value="1"/>
</dbReference>
<dbReference type="InterPro" id="IPR001633">
    <property type="entry name" value="EAL_dom"/>
</dbReference>
<feature type="domain" description="Response regulatory" evidence="2">
    <location>
        <begin position="11"/>
        <end position="159"/>
    </location>
</feature>
<dbReference type="GO" id="GO:0000160">
    <property type="term" value="P:phosphorelay signal transduction system"/>
    <property type="evidence" value="ECO:0007669"/>
    <property type="project" value="InterPro"/>
</dbReference>
<dbReference type="CDD" id="cd01948">
    <property type="entry name" value="EAL"/>
    <property type="match status" value="1"/>
</dbReference>
<dbReference type="Gene3D" id="3.30.70.270">
    <property type="match status" value="1"/>
</dbReference>
<dbReference type="EMBL" id="FWXY01000032">
    <property type="protein sequence ID" value="SMD09507.1"/>
    <property type="molecule type" value="Genomic_DNA"/>
</dbReference>
<proteinExistence type="predicted"/>
<dbReference type="PROSITE" id="PS50110">
    <property type="entry name" value="RESPONSE_REGULATORY"/>
    <property type="match status" value="1"/>
</dbReference>
<dbReference type="InterPro" id="IPR043128">
    <property type="entry name" value="Rev_trsase/Diguanyl_cyclase"/>
</dbReference>
<dbReference type="RefSeq" id="WP_084071564.1">
    <property type="nucleotide sequence ID" value="NZ_FWXY01000032.1"/>
</dbReference>
<dbReference type="InterPro" id="IPR011006">
    <property type="entry name" value="CheY-like_superfamily"/>
</dbReference>
<dbReference type="AlphaFoldDB" id="A0A1W2EIE9"/>